<dbReference type="SMART" id="SM00177">
    <property type="entry name" value="ARF"/>
    <property type="match status" value="1"/>
</dbReference>
<evidence type="ECO:0000313" key="18">
    <source>
        <dbReference type="EMBL" id="CAF0720218.1"/>
    </source>
</evidence>
<feature type="binding site" evidence="14">
    <location>
        <position position="42"/>
    </location>
    <ligand>
        <name>GTP</name>
        <dbReference type="ChEBI" id="CHEBI:37565"/>
    </ligand>
</feature>
<feature type="binding site" evidence="16">
    <location>
        <position position="58"/>
    </location>
    <ligand>
        <name>Mg(2+)</name>
        <dbReference type="ChEBI" id="CHEBI:18420"/>
    </ligand>
</feature>
<dbReference type="EMBL" id="CAJNOG010000001">
    <property type="protein sequence ID" value="CAF0720218.1"/>
    <property type="molecule type" value="Genomic_DNA"/>
</dbReference>
<dbReference type="SMART" id="SM00178">
    <property type="entry name" value="SAR"/>
    <property type="match status" value="1"/>
</dbReference>
<dbReference type="SUPFAM" id="SSF52540">
    <property type="entry name" value="P-loop containing nucleoside triphosphate hydrolases"/>
    <property type="match status" value="1"/>
</dbReference>
<dbReference type="GO" id="GO:0005783">
    <property type="term" value="C:endoplasmic reticulum"/>
    <property type="evidence" value="ECO:0007669"/>
    <property type="project" value="UniProtKB-SubCell"/>
</dbReference>
<comment type="caution">
    <text evidence="18">The sequence shown here is derived from an EMBL/GenBank/DDBJ whole genome shotgun (WGS) entry which is preliminary data.</text>
</comment>
<name>A0A813M8S2_9BILA</name>
<evidence type="ECO:0000256" key="8">
    <source>
        <dbReference type="ARBA" id="ARBA00022927"/>
    </source>
</evidence>
<dbReference type="PANTHER" id="PTHR45684">
    <property type="entry name" value="RE74312P"/>
    <property type="match status" value="1"/>
</dbReference>
<feature type="binding site" evidence="15">
    <location>
        <position position="80"/>
    </location>
    <ligand>
        <name>GTP</name>
        <dbReference type="ChEBI" id="CHEBI:37565"/>
    </ligand>
</feature>
<feature type="binding site" evidence="14">
    <location>
        <position position="136"/>
    </location>
    <ligand>
        <name>GTP</name>
        <dbReference type="ChEBI" id="CHEBI:37565"/>
    </ligand>
</feature>
<dbReference type="AlphaFoldDB" id="A0A813M8S2"/>
<feature type="binding site" evidence="14">
    <location>
        <position position="139"/>
    </location>
    <ligand>
        <name>GTP</name>
        <dbReference type="ChEBI" id="CHEBI:37565"/>
    </ligand>
</feature>
<dbReference type="PROSITE" id="PS51417">
    <property type="entry name" value="ARF"/>
    <property type="match status" value="1"/>
</dbReference>
<accession>A0A813M8S2</accession>
<evidence type="ECO:0000256" key="6">
    <source>
        <dbReference type="ARBA" id="ARBA00022824"/>
    </source>
</evidence>
<keyword evidence="9 17" id="KW-0333">Golgi apparatus</keyword>
<evidence type="ECO:0000256" key="3">
    <source>
        <dbReference type="ARBA" id="ARBA00011984"/>
    </source>
</evidence>
<dbReference type="InterPro" id="IPR006687">
    <property type="entry name" value="Small_GTPase_SAR1"/>
</dbReference>
<dbReference type="EMBL" id="CAJOAZ010001007">
    <property type="protein sequence ID" value="CAF3748728.1"/>
    <property type="molecule type" value="Genomic_DNA"/>
</dbReference>
<dbReference type="PROSITE" id="PS51422">
    <property type="entry name" value="SAR1"/>
    <property type="match status" value="1"/>
</dbReference>
<evidence type="ECO:0000313" key="20">
    <source>
        <dbReference type="Proteomes" id="UP000663845"/>
    </source>
</evidence>
<evidence type="ECO:0000256" key="12">
    <source>
        <dbReference type="ARBA" id="ARBA00047660"/>
    </source>
</evidence>
<dbReference type="GO" id="GO:0005525">
    <property type="term" value="F:GTP binding"/>
    <property type="evidence" value="ECO:0007669"/>
    <property type="project" value="UniProtKB-KW"/>
</dbReference>
<feature type="binding site" evidence="15">
    <location>
        <begin position="136"/>
        <end position="139"/>
    </location>
    <ligand>
        <name>GTP</name>
        <dbReference type="ChEBI" id="CHEBI:37565"/>
    </ligand>
</feature>
<keyword evidence="7 17" id="KW-0931">ER-Golgi transport</keyword>
<evidence type="ECO:0000256" key="13">
    <source>
        <dbReference type="PIRSR" id="PIRSR606687-1"/>
    </source>
</evidence>
<dbReference type="InterPro" id="IPR027417">
    <property type="entry name" value="P-loop_NTPase"/>
</dbReference>
<evidence type="ECO:0000256" key="9">
    <source>
        <dbReference type="ARBA" id="ARBA00023034"/>
    </source>
</evidence>
<evidence type="ECO:0000313" key="19">
    <source>
        <dbReference type="EMBL" id="CAF3748728.1"/>
    </source>
</evidence>
<feature type="binding site" evidence="16">
    <location>
        <position position="41"/>
    </location>
    <ligand>
        <name>Mg(2+)</name>
        <dbReference type="ChEBI" id="CHEBI:18420"/>
    </ligand>
</feature>
<dbReference type="GO" id="GO:0003925">
    <property type="term" value="F:G protein activity"/>
    <property type="evidence" value="ECO:0007669"/>
    <property type="project" value="UniProtKB-EC"/>
</dbReference>
<dbReference type="InterPro" id="IPR006689">
    <property type="entry name" value="Small_GTPase_ARF/SAR"/>
</dbReference>
<keyword evidence="5 14" id="KW-0547">Nucleotide-binding</keyword>
<evidence type="ECO:0000256" key="5">
    <source>
        <dbReference type="ARBA" id="ARBA00022741"/>
    </source>
</evidence>
<feature type="binding site" evidence="13">
    <location>
        <position position="36"/>
    </location>
    <ligand>
        <name>Mg(2+)</name>
        <dbReference type="ChEBI" id="CHEBI:18420"/>
    </ligand>
</feature>
<keyword evidence="6 17" id="KW-0256">Endoplasmic reticulum</keyword>
<dbReference type="GO" id="GO:0006886">
    <property type="term" value="P:intracellular protein transport"/>
    <property type="evidence" value="ECO:0007669"/>
    <property type="project" value="InterPro"/>
</dbReference>
<evidence type="ECO:0000256" key="17">
    <source>
        <dbReference type="RuleBase" id="RU003926"/>
    </source>
</evidence>
<protein>
    <recommendedName>
        <fullName evidence="3">small monomeric GTPase</fullName>
        <ecNumber evidence="3">3.6.5.2</ecNumber>
    </recommendedName>
</protein>
<evidence type="ECO:0000256" key="14">
    <source>
        <dbReference type="PIRSR" id="PIRSR606687-2"/>
    </source>
</evidence>
<evidence type="ECO:0000256" key="1">
    <source>
        <dbReference type="ARBA" id="ARBA00004240"/>
    </source>
</evidence>
<feature type="binding site" evidence="14">
    <location>
        <position position="137"/>
    </location>
    <ligand>
        <name>GTP</name>
        <dbReference type="ChEBI" id="CHEBI:37565"/>
    </ligand>
</feature>
<comment type="subcellular location">
    <subcellularLocation>
        <location evidence="1">Endoplasmic reticulum</location>
    </subcellularLocation>
    <subcellularLocation>
        <location evidence="11">Golgi apparatus</location>
        <location evidence="11">Golgi stack membrane</location>
        <topology evidence="11">Peripheral membrane protein</topology>
    </subcellularLocation>
</comment>
<keyword evidence="4 17" id="KW-0813">Transport</keyword>
<feature type="binding site" evidence="14">
    <location>
        <position position="40"/>
    </location>
    <ligand>
        <name>GTP</name>
        <dbReference type="ChEBI" id="CHEBI:37565"/>
    </ligand>
</feature>
<dbReference type="Gene3D" id="3.40.50.300">
    <property type="entry name" value="P-loop containing nucleotide triphosphate hydrolases"/>
    <property type="match status" value="1"/>
</dbReference>
<feature type="binding site" evidence="14">
    <location>
        <position position="174"/>
    </location>
    <ligand>
        <name>GTP</name>
        <dbReference type="ChEBI" id="CHEBI:37565"/>
    </ligand>
</feature>
<feature type="binding site" evidence="14">
    <location>
        <position position="41"/>
    </location>
    <ligand>
        <name>GTP</name>
        <dbReference type="ChEBI" id="CHEBI:37565"/>
    </ligand>
</feature>
<keyword evidence="10 15" id="KW-0342">GTP-binding</keyword>
<evidence type="ECO:0000256" key="2">
    <source>
        <dbReference type="ARBA" id="ARBA00007507"/>
    </source>
</evidence>
<organism evidence="18 20">
    <name type="scientific">Adineta steineri</name>
    <dbReference type="NCBI Taxonomy" id="433720"/>
    <lineage>
        <taxon>Eukaryota</taxon>
        <taxon>Metazoa</taxon>
        <taxon>Spiralia</taxon>
        <taxon>Gnathifera</taxon>
        <taxon>Rotifera</taxon>
        <taxon>Eurotatoria</taxon>
        <taxon>Bdelloidea</taxon>
        <taxon>Adinetida</taxon>
        <taxon>Adinetidae</taxon>
        <taxon>Adineta</taxon>
    </lineage>
</organism>
<dbReference type="GO" id="GO:0032580">
    <property type="term" value="C:Golgi cisterna membrane"/>
    <property type="evidence" value="ECO:0007669"/>
    <property type="project" value="UniProtKB-SubCell"/>
</dbReference>
<gene>
    <name evidence="18" type="ORF">JYZ213_LOCUS203</name>
    <name evidence="19" type="ORF">OXD698_LOCUS15325</name>
</gene>
<evidence type="ECO:0000256" key="11">
    <source>
        <dbReference type="ARBA" id="ARBA00037843"/>
    </source>
</evidence>
<comment type="similarity">
    <text evidence="2 17">Belongs to the small GTPase superfamily. SAR1 family.</text>
</comment>
<comment type="catalytic activity">
    <reaction evidence="12">
        <text>GTP + H2O = GDP + phosphate + H(+)</text>
        <dbReference type="Rhea" id="RHEA:19669"/>
        <dbReference type="ChEBI" id="CHEBI:15377"/>
        <dbReference type="ChEBI" id="CHEBI:15378"/>
        <dbReference type="ChEBI" id="CHEBI:37565"/>
        <dbReference type="ChEBI" id="CHEBI:43474"/>
        <dbReference type="ChEBI" id="CHEBI:58189"/>
        <dbReference type="EC" id="3.6.5.2"/>
    </reaction>
    <physiologicalReaction direction="left-to-right" evidence="12">
        <dbReference type="Rhea" id="RHEA:19670"/>
    </physiologicalReaction>
</comment>
<evidence type="ECO:0000256" key="16">
    <source>
        <dbReference type="PIRSR" id="PIRSR606689-2"/>
    </source>
</evidence>
<reference evidence="18" key="1">
    <citation type="submission" date="2021-02" db="EMBL/GenBank/DDBJ databases">
        <authorList>
            <person name="Nowell W R."/>
        </authorList>
    </citation>
    <scope>NUCLEOTIDE SEQUENCE</scope>
</reference>
<dbReference type="Pfam" id="PF00025">
    <property type="entry name" value="Arf"/>
    <property type="match status" value="1"/>
</dbReference>
<feature type="binding site" evidence="14">
    <location>
        <position position="39"/>
    </location>
    <ligand>
        <name>GTP</name>
        <dbReference type="ChEBI" id="CHEBI:37565"/>
    </ligand>
</feature>
<dbReference type="InterPro" id="IPR005225">
    <property type="entry name" value="Small_GTP-bd"/>
</dbReference>
<keyword evidence="8 17" id="KW-0653">Protein transport</keyword>
<dbReference type="NCBIfam" id="TIGR00231">
    <property type="entry name" value="small_GTP"/>
    <property type="match status" value="1"/>
</dbReference>
<sequence>MWSVLTWMRDLVTEYTWFWWSSNSSDSRAILLVGLDDAGKTTLTGRLTQNRLIQTAPSAKPSKYEVKIGSTHLAVTDVGGHAQARRLWKEYMFASTRLIFILDASNRERIPEARHELMKILDDEDVQSIPILILANKIDNVATACGEQELRYHLQIENFLNVEDPRVKLCMCSISRNEGFTDGIKWLINRSIKANE</sequence>
<dbReference type="PRINTS" id="PR00328">
    <property type="entry name" value="SAR1GTPBP"/>
</dbReference>
<keyword evidence="13" id="KW-0479">Metal-binding</keyword>
<dbReference type="Proteomes" id="UP000663845">
    <property type="component" value="Unassembled WGS sequence"/>
</dbReference>
<dbReference type="GO" id="GO:0016192">
    <property type="term" value="P:vesicle-mediated transport"/>
    <property type="evidence" value="ECO:0007669"/>
    <property type="project" value="UniProtKB-KW"/>
</dbReference>
<dbReference type="Proteomes" id="UP000663844">
    <property type="component" value="Unassembled WGS sequence"/>
</dbReference>
<evidence type="ECO:0000256" key="15">
    <source>
        <dbReference type="PIRSR" id="PIRSR606689-1"/>
    </source>
</evidence>
<evidence type="ECO:0000256" key="4">
    <source>
        <dbReference type="ARBA" id="ARBA00022448"/>
    </source>
</evidence>
<evidence type="ECO:0000256" key="10">
    <source>
        <dbReference type="ARBA" id="ARBA00023134"/>
    </source>
</evidence>
<proteinExistence type="inferred from homology"/>
<dbReference type="GO" id="GO:0046872">
    <property type="term" value="F:metal ion binding"/>
    <property type="evidence" value="ECO:0007669"/>
    <property type="project" value="UniProtKB-KW"/>
</dbReference>
<keyword evidence="13" id="KW-0460">Magnesium</keyword>
<feature type="binding site" evidence="15">
    <location>
        <begin position="34"/>
        <end position="41"/>
    </location>
    <ligand>
        <name>GTP</name>
        <dbReference type="ChEBI" id="CHEBI:37565"/>
    </ligand>
</feature>
<dbReference type="EC" id="3.6.5.2" evidence="3"/>
<evidence type="ECO:0000256" key="7">
    <source>
        <dbReference type="ARBA" id="ARBA00022892"/>
    </source>
</evidence>